<reference evidence="1" key="1">
    <citation type="journal article" date="2019" name="bioRxiv">
        <title>The Genome of the Zebra Mussel, Dreissena polymorpha: A Resource for Invasive Species Research.</title>
        <authorList>
            <person name="McCartney M.A."/>
            <person name="Auch B."/>
            <person name="Kono T."/>
            <person name="Mallez S."/>
            <person name="Zhang Y."/>
            <person name="Obille A."/>
            <person name="Becker A."/>
            <person name="Abrahante J.E."/>
            <person name="Garbe J."/>
            <person name="Badalamenti J.P."/>
            <person name="Herman A."/>
            <person name="Mangelson H."/>
            <person name="Liachko I."/>
            <person name="Sullivan S."/>
            <person name="Sone E.D."/>
            <person name="Koren S."/>
            <person name="Silverstein K.A.T."/>
            <person name="Beckman K.B."/>
            <person name="Gohl D.M."/>
        </authorList>
    </citation>
    <scope>NUCLEOTIDE SEQUENCE</scope>
    <source>
        <strain evidence="1">Duluth1</strain>
        <tissue evidence="1">Whole animal</tissue>
    </source>
</reference>
<dbReference type="EMBL" id="JAIWYP010000004">
    <property type="protein sequence ID" value="KAH3837136.1"/>
    <property type="molecule type" value="Genomic_DNA"/>
</dbReference>
<gene>
    <name evidence="1" type="ORF">DPMN_110514</name>
</gene>
<sequence>MMKGEVVVEWKCRECSRPVPMNVTPEVEVPMDATPEVPEIPEANNIFIMSELSVESRSDEVEDRTFNISQLKEARRWFID</sequence>
<accession>A0A9D4QMZ6</accession>
<name>A0A9D4QMZ6_DREPO</name>
<evidence type="ECO:0000313" key="1">
    <source>
        <dbReference type="EMBL" id="KAH3837136.1"/>
    </source>
</evidence>
<proteinExistence type="predicted"/>
<dbReference type="AlphaFoldDB" id="A0A9D4QMZ6"/>
<comment type="caution">
    <text evidence="1">The sequence shown here is derived from an EMBL/GenBank/DDBJ whole genome shotgun (WGS) entry which is preliminary data.</text>
</comment>
<evidence type="ECO:0000313" key="2">
    <source>
        <dbReference type="Proteomes" id="UP000828390"/>
    </source>
</evidence>
<dbReference type="Proteomes" id="UP000828390">
    <property type="component" value="Unassembled WGS sequence"/>
</dbReference>
<organism evidence="1 2">
    <name type="scientific">Dreissena polymorpha</name>
    <name type="common">Zebra mussel</name>
    <name type="synonym">Mytilus polymorpha</name>
    <dbReference type="NCBI Taxonomy" id="45954"/>
    <lineage>
        <taxon>Eukaryota</taxon>
        <taxon>Metazoa</taxon>
        <taxon>Spiralia</taxon>
        <taxon>Lophotrochozoa</taxon>
        <taxon>Mollusca</taxon>
        <taxon>Bivalvia</taxon>
        <taxon>Autobranchia</taxon>
        <taxon>Heteroconchia</taxon>
        <taxon>Euheterodonta</taxon>
        <taxon>Imparidentia</taxon>
        <taxon>Neoheterodontei</taxon>
        <taxon>Myida</taxon>
        <taxon>Dreissenoidea</taxon>
        <taxon>Dreissenidae</taxon>
        <taxon>Dreissena</taxon>
    </lineage>
</organism>
<reference evidence="1" key="2">
    <citation type="submission" date="2020-11" db="EMBL/GenBank/DDBJ databases">
        <authorList>
            <person name="McCartney M.A."/>
            <person name="Auch B."/>
            <person name="Kono T."/>
            <person name="Mallez S."/>
            <person name="Becker A."/>
            <person name="Gohl D.M."/>
            <person name="Silverstein K.A.T."/>
            <person name="Koren S."/>
            <person name="Bechman K.B."/>
            <person name="Herman A."/>
            <person name="Abrahante J.E."/>
            <person name="Garbe J."/>
        </authorList>
    </citation>
    <scope>NUCLEOTIDE SEQUENCE</scope>
    <source>
        <strain evidence="1">Duluth1</strain>
        <tissue evidence="1">Whole animal</tissue>
    </source>
</reference>
<protein>
    <submittedName>
        <fullName evidence="1">Uncharacterized protein</fullName>
    </submittedName>
</protein>
<keyword evidence="2" id="KW-1185">Reference proteome</keyword>